<keyword evidence="2" id="KW-1185">Reference proteome</keyword>
<reference evidence="1 2" key="1">
    <citation type="journal article" date="2018" name="ACS Chem. Biol.">
        <title>Ketoreductase domain dysfunction expands chemodiversity: malyngamide biosynthesis in the cyanobacterium Okeania hirsuta.</title>
        <authorList>
            <person name="Moss N.A."/>
            <person name="Leao T."/>
            <person name="Rankin M."/>
            <person name="McCullough T.M."/>
            <person name="Qu P."/>
            <person name="Korobeynikov A."/>
            <person name="Smith J.L."/>
            <person name="Gerwick L."/>
            <person name="Gerwick W.H."/>
        </authorList>
    </citation>
    <scope>NUCLEOTIDE SEQUENCE [LARGE SCALE GENOMIC DNA]</scope>
    <source>
        <strain evidence="1 2">PAB10Feb10-1</strain>
    </source>
</reference>
<dbReference type="Proteomes" id="UP000269154">
    <property type="component" value="Unassembled WGS sequence"/>
</dbReference>
<sequence length="61" mass="6896">MENQEQAVVFDEERAATYDERFAKLPPLRDTLHLLTRLVLADLPVNGRILCIGVGFALKDI</sequence>
<dbReference type="AlphaFoldDB" id="A0A3N6P8X6"/>
<accession>A0A3N6P8X6</accession>
<proteinExistence type="predicted"/>
<evidence type="ECO:0000313" key="2">
    <source>
        <dbReference type="Proteomes" id="UP000269154"/>
    </source>
</evidence>
<dbReference type="RefSeq" id="WP_124147649.1">
    <property type="nucleotide sequence ID" value="NZ_CAWOKI010000300.1"/>
</dbReference>
<comment type="caution">
    <text evidence="1">The sequence shown here is derived from an EMBL/GenBank/DDBJ whole genome shotgun (WGS) entry which is preliminary data.</text>
</comment>
<dbReference type="EMBL" id="RCBY01000427">
    <property type="protein sequence ID" value="RQH19932.1"/>
    <property type="molecule type" value="Genomic_DNA"/>
</dbReference>
<evidence type="ECO:0000313" key="1">
    <source>
        <dbReference type="EMBL" id="RQH19932.1"/>
    </source>
</evidence>
<dbReference type="OrthoDB" id="213472at2"/>
<name>A0A3N6P8X6_9CYAN</name>
<protein>
    <submittedName>
        <fullName evidence="1">Uncharacterized protein</fullName>
    </submittedName>
</protein>
<gene>
    <name evidence="1" type="ORF">D5R40_32200</name>
</gene>
<organism evidence="1 2">
    <name type="scientific">Okeania hirsuta</name>
    <dbReference type="NCBI Taxonomy" id="1458930"/>
    <lineage>
        <taxon>Bacteria</taxon>
        <taxon>Bacillati</taxon>
        <taxon>Cyanobacteriota</taxon>
        <taxon>Cyanophyceae</taxon>
        <taxon>Oscillatoriophycideae</taxon>
        <taxon>Oscillatoriales</taxon>
        <taxon>Microcoleaceae</taxon>
        <taxon>Okeania</taxon>
    </lineage>
</organism>